<gene>
    <name evidence="1" type="ORF">ACFOSX_03140</name>
</gene>
<dbReference type="Proteomes" id="UP001595812">
    <property type="component" value="Unassembled WGS sequence"/>
</dbReference>
<reference evidence="2" key="1">
    <citation type="journal article" date="2019" name="Int. J. Syst. Evol. Microbiol.">
        <title>The Global Catalogue of Microorganisms (GCM) 10K type strain sequencing project: providing services to taxonomists for standard genome sequencing and annotation.</title>
        <authorList>
            <consortium name="The Broad Institute Genomics Platform"/>
            <consortium name="The Broad Institute Genome Sequencing Center for Infectious Disease"/>
            <person name="Wu L."/>
            <person name="Ma J."/>
        </authorList>
    </citation>
    <scope>NUCLEOTIDE SEQUENCE [LARGE SCALE GENOMIC DNA]</scope>
    <source>
        <strain evidence="2">CECT 8979</strain>
    </source>
</reference>
<dbReference type="RefSeq" id="WP_386096924.1">
    <property type="nucleotide sequence ID" value="NZ_JBHSAT010000004.1"/>
</dbReference>
<organism evidence="1 2">
    <name type="scientific">Winogradskyella maritima</name>
    <dbReference type="NCBI Taxonomy" id="1517766"/>
    <lineage>
        <taxon>Bacteria</taxon>
        <taxon>Pseudomonadati</taxon>
        <taxon>Bacteroidota</taxon>
        <taxon>Flavobacteriia</taxon>
        <taxon>Flavobacteriales</taxon>
        <taxon>Flavobacteriaceae</taxon>
        <taxon>Winogradskyella</taxon>
    </lineage>
</organism>
<dbReference type="EMBL" id="JBHSAT010000004">
    <property type="protein sequence ID" value="MFC3876216.1"/>
    <property type="molecule type" value="Genomic_DNA"/>
</dbReference>
<sequence length="140" mass="16435">MKNFVKTILLSLILTSCGQEIDLDKENKTELGFNQLPEELKEIYSTKFSLRRDTVDYYIYSLDTDYELSHYWSGMNNDLISKGFNHHFTINQKEFKLGANQGDPFVLKDKKLYYTTELNLDSINFTNATYIVIDLKNHLE</sequence>
<accession>A0ABV8AHN6</accession>
<keyword evidence="2" id="KW-1185">Reference proteome</keyword>
<proteinExistence type="predicted"/>
<evidence type="ECO:0000313" key="2">
    <source>
        <dbReference type="Proteomes" id="UP001595812"/>
    </source>
</evidence>
<evidence type="ECO:0000313" key="1">
    <source>
        <dbReference type="EMBL" id="MFC3876216.1"/>
    </source>
</evidence>
<dbReference type="PROSITE" id="PS51257">
    <property type="entry name" value="PROKAR_LIPOPROTEIN"/>
    <property type="match status" value="1"/>
</dbReference>
<protein>
    <submittedName>
        <fullName evidence="1">Uncharacterized protein</fullName>
    </submittedName>
</protein>
<name>A0ABV8AHN6_9FLAO</name>
<comment type="caution">
    <text evidence="1">The sequence shown here is derived from an EMBL/GenBank/DDBJ whole genome shotgun (WGS) entry which is preliminary data.</text>
</comment>